<keyword evidence="2" id="KW-1185">Reference proteome</keyword>
<sequence length="135" mass="16301">MEVFMTEKYKEIIEALSLYSIEERKEIILAIQGTFDPQQEVIGFLRQHLSSEPMSRNDVKKNFLKVSIGLFKMTHIPLFEDFEFREAITKFMDWLPERYPWYRSQHYYSKQWNSYIGHLIKIVQAGRCLRKQNTN</sequence>
<accession>W8D051</accession>
<reference evidence="1 2" key="1">
    <citation type="journal article" date="2014" name="FEMS Microbiol. Lett.">
        <title>The genome of the Erwinia amylovora phage PhiEaH1 reveals greater diversity and broadens the applicability of phages for the treatment of fire blight.</title>
        <authorList>
            <person name="Meczker K."/>
            <person name="Domotor D."/>
            <person name="Vass J."/>
            <person name="Rakhely G."/>
            <person name="Schneider G."/>
            <person name="Kovacs T."/>
        </authorList>
    </citation>
    <scope>NUCLEOTIDE SEQUENCE [LARGE SCALE GENOMIC DNA]</scope>
</reference>
<dbReference type="Proteomes" id="UP000204235">
    <property type="component" value="Segment"/>
</dbReference>
<proteinExistence type="predicted"/>
<dbReference type="KEGG" id="vg:18500966"/>
<dbReference type="EMBL" id="KF623294">
    <property type="protein sequence ID" value="AGX01789.1"/>
    <property type="molecule type" value="Genomic_DNA"/>
</dbReference>
<dbReference type="GeneID" id="18500966"/>
<dbReference type="RefSeq" id="YP_009010120.1">
    <property type="nucleotide sequence ID" value="NC_023610.1"/>
</dbReference>
<organism evidence="1 2">
    <name type="scientific">Erwinia phage PhiEaH1</name>
    <dbReference type="NCBI Taxonomy" id="1401669"/>
    <lineage>
        <taxon>Viruses</taxon>
        <taxon>Duplodnaviria</taxon>
        <taxon>Heunggongvirae</taxon>
        <taxon>Uroviricota</taxon>
        <taxon>Caudoviricetes</taxon>
        <taxon>Chimalliviridae</taxon>
        <taxon>Iapetusvirus</taxon>
        <taxon>Iapetusvirus EaH1</taxon>
    </lineage>
</organism>
<evidence type="ECO:0000313" key="1">
    <source>
        <dbReference type="EMBL" id="AGX01789.1"/>
    </source>
</evidence>
<protein>
    <submittedName>
        <fullName evidence="1">Uncharacterized protein</fullName>
    </submittedName>
</protein>
<evidence type="ECO:0000313" key="2">
    <source>
        <dbReference type="Proteomes" id="UP000204235"/>
    </source>
</evidence>
<name>W8D051_9CAUD</name>